<name>A0AAV3YWJ1_9GAST</name>
<accession>A0AAV3YWJ1</accession>
<evidence type="ECO:0000313" key="2">
    <source>
        <dbReference type="Proteomes" id="UP000735302"/>
    </source>
</evidence>
<keyword evidence="2" id="KW-1185">Reference proteome</keyword>
<proteinExistence type="predicted"/>
<dbReference type="Proteomes" id="UP000735302">
    <property type="component" value="Unassembled WGS sequence"/>
</dbReference>
<dbReference type="AlphaFoldDB" id="A0AAV3YWJ1"/>
<protein>
    <submittedName>
        <fullName evidence="1">Uncharacterized protein</fullName>
    </submittedName>
</protein>
<comment type="caution">
    <text evidence="1">The sequence shown here is derived from an EMBL/GenBank/DDBJ whole genome shotgun (WGS) entry which is preliminary data.</text>
</comment>
<sequence length="221" mass="24434">MQFMGDYRLLSMNCFRQFMDDSRLPPMYYSHKYMGGGKLSPMYCLSAVRGRQWVVAHVLLPLCSTWATEGCHPCSASLQYVGDSGLSPIYCLSAVCGRQWVVAHVLPLCSTWDDIAFLLALSSVPTSFCAPSSCQLLFLPSPPFFSLRASGRVNNRGPHLFLKSSKLFGDESIYLLELVLCGFTIEPNARATDPTVFAAGVVYVCHSRRKLKFPLPVGSTP</sequence>
<evidence type="ECO:0000313" key="1">
    <source>
        <dbReference type="EMBL" id="GFN87574.1"/>
    </source>
</evidence>
<dbReference type="EMBL" id="BLXT01001720">
    <property type="protein sequence ID" value="GFN87574.1"/>
    <property type="molecule type" value="Genomic_DNA"/>
</dbReference>
<organism evidence="1 2">
    <name type="scientific">Plakobranchus ocellatus</name>
    <dbReference type="NCBI Taxonomy" id="259542"/>
    <lineage>
        <taxon>Eukaryota</taxon>
        <taxon>Metazoa</taxon>
        <taxon>Spiralia</taxon>
        <taxon>Lophotrochozoa</taxon>
        <taxon>Mollusca</taxon>
        <taxon>Gastropoda</taxon>
        <taxon>Heterobranchia</taxon>
        <taxon>Euthyneura</taxon>
        <taxon>Panpulmonata</taxon>
        <taxon>Sacoglossa</taxon>
        <taxon>Placobranchoidea</taxon>
        <taxon>Plakobranchidae</taxon>
        <taxon>Plakobranchus</taxon>
    </lineage>
</organism>
<reference evidence="1 2" key="1">
    <citation type="journal article" date="2021" name="Elife">
        <title>Chloroplast acquisition without the gene transfer in kleptoplastic sea slugs, Plakobranchus ocellatus.</title>
        <authorList>
            <person name="Maeda T."/>
            <person name="Takahashi S."/>
            <person name="Yoshida T."/>
            <person name="Shimamura S."/>
            <person name="Takaki Y."/>
            <person name="Nagai Y."/>
            <person name="Toyoda A."/>
            <person name="Suzuki Y."/>
            <person name="Arimoto A."/>
            <person name="Ishii H."/>
            <person name="Satoh N."/>
            <person name="Nishiyama T."/>
            <person name="Hasebe M."/>
            <person name="Maruyama T."/>
            <person name="Minagawa J."/>
            <person name="Obokata J."/>
            <person name="Shigenobu S."/>
        </authorList>
    </citation>
    <scope>NUCLEOTIDE SEQUENCE [LARGE SCALE GENOMIC DNA]</scope>
</reference>
<gene>
    <name evidence="1" type="ORF">PoB_001408000</name>
</gene>